<dbReference type="AlphaFoldDB" id="A0A0E0M002"/>
<evidence type="ECO:0000313" key="3">
    <source>
        <dbReference type="Proteomes" id="UP000026962"/>
    </source>
</evidence>
<name>A0A0E0M002_ORYPU</name>
<dbReference type="EnsemblPlants" id="OPUNC09G05380.3">
    <property type="protein sequence ID" value="OPUNC09G05380.3"/>
    <property type="gene ID" value="OPUNC09G05380"/>
</dbReference>
<dbReference type="Proteomes" id="UP000026962">
    <property type="component" value="Chromosome 9"/>
</dbReference>
<sequence>MAQELGCVGPGRRAQPLSAGERLRSPPLQSAAAACTASRSLARSGASWRHGLLPTSHSNHQENQFPQAIGAMQRMQETRCNKAMTAVPPTMWMVCRMESTILYVVELSSPVDISSMKRARPGVTIISAAAPISGSGYCLGGLLMMNSAFAEPYVWSNNQASLLFIKMSKRSRVTNSNQRI</sequence>
<protein>
    <submittedName>
        <fullName evidence="2">Uncharacterized protein</fullName>
    </submittedName>
</protein>
<evidence type="ECO:0000313" key="2">
    <source>
        <dbReference type="EnsemblPlants" id="OPUNC09G05380.3"/>
    </source>
</evidence>
<accession>A0A0E0M002</accession>
<reference evidence="2" key="2">
    <citation type="submission" date="2018-05" db="EMBL/GenBank/DDBJ databases">
        <title>OpunRS2 (Oryza punctata Reference Sequence Version 2).</title>
        <authorList>
            <person name="Zhang J."/>
            <person name="Kudrna D."/>
            <person name="Lee S."/>
            <person name="Talag J."/>
            <person name="Welchert J."/>
            <person name="Wing R.A."/>
        </authorList>
    </citation>
    <scope>NUCLEOTIDE SEQUENCE [LARGE SCALE GENOMIC DNA]</scope>
</reference>
<proteinExistence type="predicted"/>
<evidence type="ECO:0000256" key="1">
    <source>
        <dbReference type="SAM" id="MobiDB-lite"/>
    </source>
</evidence>
<dbReference type="Gramene" id="OPUNC09G05380.3">
    <property type="protein sequence ID" value="OPUNC09G05380.3"/>
    <property type="gene ID" value="OPUNC09G05380"/>
</dbReference>
<organism evidence="2">
    <name type="scientific">Oryza punctata</name>
    <name type="common">Red rice</name>
    <dbReference type="NCBI Taxonomy" id="4537"/>
    <lineage>
        <taxon>Eukaryota</taxon>
        <taxon>Viridiplantae</taxon>
        <taxon>Streptophyta</taxon>
        <taxon>Embryophyta</taxon>
        <taxon>Tracheophyta</taxon>
        <taxon>Spermatophyta</taxon>
        <taxon>Magnoliopsida</taxon>
        <taxon>Liliopsida</taxon>
        <taxon>Poales</taxon>
        <taxon>Poaceae</taxon>
        <taxon>BOP clade</taxon>
        <taxon>Oryzoideae</taxon>
        <taxon>Oryzeae</taxon>
        <taxon>Oryzinae</taxon>
        <taxon>Oryza</taxon>
    </lineage>
</organism>
<keyword evidence="3" id="KW-1185">Reference proteome</keyword>
<feature type="region of interest" description="Disordered" evidence="1">
    <location>
        <begin position="1"/>
        <end position="29"/>
    </location>
</feature>
<reference evidence="2" key="1">
    <citation type="submission" date="2015-04" db="UniProtKB">
        <authorList>
            <consortium name="EnsemblPlants"/>
        </authorList>
    </citation>
    <scope>IDENTIFICATION</scope>
</reference>